<dbReference type="PROSITE" id="PS00211">
    <property type="entry name" value="ABC_TRANSPORTER_1"/>
    <property type="match status" value="1"/>
</dbReference>
<dbReference type="InterPro" id="IPR027417">
    <property type="entry name" value="P-loop_NTPase"/>
</dbReference>
<comment type="similarity">
    <text evidence="1">Belongs to the ABC transporter superfamily.</text>
</comment>
<evidence type="ECO:0000313" key="14">
    <source>
        <dbReference type="Proteomes" id="UP001320898"/>
    </source>
</evidence>
<proteinExistence type="inferred from homology"/>
<dbReference type="InterPro" id="IPR003439">
    <property type="entry name" value="ABC_transporter-like_ATP-bd"/>
</dbReference>
<dbReference type="RefSeq" id="WP_261618311.1">
    <property type="nucleotide sequence ID" value="NZ_JALIDZ010000014.1"/>
</dbReference>
<keyword evidence="14" id="KW-1185">Reference proteome</keyword>
<evidence type="ECO:0000256" key="2">
    <source>
        <dbReference type="ARBA" id="ARBA00022448"/>
    </source>
</evidence>
<keyword evidence="7" id="KW-0864">Zinc transport</keyword>
<feature type="region of interest" description="Disordered" evidence="11">
    <location>
        <begin position="254"/>
        <end position="281"/>
    </location>
</feature>
<evidence type="ECO:0000256" key="5">
    <source>
        <dbReference type="ARBA" id="ARBA00022833"/>
    </source>
</evidence>
<gene>
    <name evidence="13" type="ORF">MUB46_22945</name>
</gene>
<dbReference type="InterPro" id="IPR050153">
    <property type="entry name" value="Metal_Ion_Import_ABC"/>
</dbReference>
<dbReference type="Gene3D" id="3.40.50.300">
    <property type="entry name" value="P-loop containing nucleotide triphosphate hydrolases"/>
    <property type="match status" value="1"/>
</dbReference>
<evidence type="ECO:0000256" key="6">
    <source>
        <dbReference type="ARBA" id="ARBA00022840"/>
    </source>
</evidence>
<evidence type="ECO:0000256" key="8">
    <source>
        <dbReference type="ARBA" id="ARBA00022967"/>
    </source>
</evidence>
<evidence type="ECO:0000256" key="3">
    <source>
        <dbReference type="ARBA" id="ARBA00022475"/>
    </source>
</evidence>
<evidence type="ECO:0000256" key="11">
    <source>
        <dbReference type="SAM" id="MobiDB-lite"/>
    </source>
</evidence>
<organism evidence="13 14">
    <name type="scientific">Microbaculum marinisediminis</name>
    <dbReference type="NCBI Taxonomy" id="2931392"/>
    <lineage>
        <taxon>Bacteria</taxon>
        <taxon>Pseudomonadati</taxon>
        <taxon>Pseudomonadota</taxon>
        <taxon>Alphaproteobacteria</taxon>
        <taxon>Hyphomicrobiales</taxon>
        <taxon>Tepidamorphaceae</taxon>
        <taxon>Microbaculum</taxon>
    </lineage>
</organism>
<dbReference type="PANTHER" id="PTHR42734:SF9">
    <property type="entry name" value="ZINC IMPORT ATP-BINDING PROTEIN ZNUC"/>
    <property type="match status" value="1"/>
</dbReference>
<keyword evidence="9" id="KW-0406">Ion transport</keyword>
<evidence type="ECO:0000259" key="12">
    <source>
        <dbReference type="PROSITE" id="PS50893"/>
    </source>
</evidence>
<name>A0AAW5R4L3_9HYPH</name>
<dbReference type="InterPro" id="IPR017871">
    <property type="entry name" value="ABC_transporter-like_CS"/>
</dbReference>
<keyword evidence="2" id="KW-0813">Transport</keyword>
<feature type="domain" description="ABC transporter" evidence="12">
    <location>
        <begin position="23"/>
        <end position="238"/>
    </location>
</feature>
<dbReference type="EMBL" id="JALIDZ010000014">
    <property type="protein sequence ID" value="MCT8974724.1"/>
    <property type="molecule type" value="Genomic_DNA"/>
</dbReference>
<keyword evidence="10" id="KW-0472">Membrane</keyword>
<keyword evidence="8" id="KW-1278">Translocase</keyword>
<keyword evidence="4" id="KW-0547">Nucleotide-binding</keyword>
<dbReference type="PANTHER" id="PTHR42734">
    <property type="entry name" value="METAL TRANSPORT SYSTEM ATP-BINDING PROTEIN TM_0124-RELATED"/>
    <property type="match status" value="1"/>
</dbReference>
<evidence type="ECO:0000256" key="7">
    <source>
        <dbReference type="ARBA" id="ARBA00022906"/>
    </source>
</evidence>
<keyword evidence="6 13" id="KW-0067">ATP-binding</keyword>
<comment type="caution">
    <text evidence="13">The sequence shown here is derived from an EMBL/GenBank/DDBJ whole genome shotgun (WGS) entry which is preliminary data.</text>
</comment>
<dbReference type="PROSITE" id="PS50893">
    <property type="entry name" value="ABC_TRANSPORTER_2"/>
    <property type="match status" value="1"/>
</dbReference>
<dbReference type="AlphaFoldDB" id="A0AAW5R4L3"/>
<dbReference type="Pfam" id="PF00005">
    <property type="entry name" value="ABC_tran"/>
    <property type="match status" value="1"/>
</dbReference>
<dbReference type="GO" id="GO:0006829">
    <property type="term" value="P:zinc ion transport"/>
    <property type="evidence" value="ECO:0007669"/>
    <property type="project" value="UniProtKB-KW"/>
</dbReference>
<reference evidence="13 14" key="1">
    <citation type="submission" date="2022-04" db="EMBL/GenBank/DDBJ databases">
        <authorList>
            <person name="Ye Y.-Q."/>
            <person name="Du Z.-J."/>
        </authorList>
    </citation>
    <scope>NUCLEOTIDE SEQUENCE [LARGE SCALE GENOMIC DNA]</scope>
    <source>
        <strain evidence="13 14">A6E488</strain>
    </source>
</reference>
<evidence type="ECO:0000313" key="13">
    <source>
        <dbReference type="EMBL" id="MCT8974724.1"/>
    </source>
</evidence>
<dbReference type="GO" id="GO:0010043">
    <property type="term" value="P:response to zinc ion"/>
    <property type="evidence" value="ECO:0007669"/>
    <property type="project" value="TreeGrafter"/>
</dbReference>
<evidence type="ECO:0000256" key="10">
    <source>
        <dbReference type="ARBA" id="ARBA00023136"/>
    </source>
</evidence>
<dbReference type="SMART" id="SM00382">
    <property type="entry name" value="AAA"/>
    <property type="match status" value="1"/>
</dbReference>
<accession>A0AAW5R4L3</accession>
<dbReference type="GO" id="GO:0016887">
    <property type="term" value="F:ATP hydrolysis activity"/>
    <property type="evidence" value="ECO:0007669"/>
    <property type="project" value="InterPro"/>
</dbReference>
<dbReference type="InterPro" id="IPR003593">
    <property type="entry name" value="AAA+_ATPase"/>
</dbReference>
<keyword evidence="3" id="KW-1003">Cell membrane</keyword>
<evidence type="ECO:0000256" key="9">
    <source>
        <dbReference type="ARBA" id="ARBA00023065"/>
    </source>
</evidence>
<dbReference type="Proteomes" id="UP001320898">
    <property type="component" value="Unassembled WGS sequence"/>
</dbReference>
<evidence type="ECO:0000256" key="1">
    <source>
        <dbReference type="ARBA" id="ARBA00005417"/>
    </source>
</evidence>
<evidence type="ECO:0000256" key="4">
    <source>
        <dbReference type="ARBA" id="ARBA00022741"/>
    </source>
</evidence>
<sequence>MNQIIPEAHEKRRSAAAEAEILLGCHGLGVRRDGRWLIRDVDLEVRRGEIVSIVGPNGGGKTTLIKTLLGIERPSAGHIVRPRGVKLGYVPQRLAVDRTMPLSVERLMTLVRRAPRADVAAALEETAVAHLLRRPVQELSGGEFQRVLISRALLGKPDMLVLDEPVQSVDFSGQVDLYRLIASLRDLHGCGVLMVSHDLHVVMRATDRVLCLAGHVCCTGEPGDVSRSPEYMRLFGPQAADTLAIYAHKHDHVHTPSGEVVPAHGHDHDHHHHGHAGEGGH</sequence>
<dbReference type="SUPFAM" id="SSF52540">
    <property type="entry name" value="P-loop containing nucleoside triphosphate hydrolases"/>
    <property type="match status" value="1"/>
</dbReference>
<protein>
    <submittedName>
        <fullName evidence="13">Metal ABC transporter ATP-binding protein</fullName>
    </submittedName>
</protein>
<dbReference type="GO" id="GO:0005524">
    <property type="term" value="F:ATP binding"/>
    <property type="evidence" value="ECO:0007669"/>
    <property type="project" value="UniProtKB-KW"/>
</dbReference>
<keyword evidence="5" id="KW-0862">Zinc</keyword>